<comment type="subcellular location">
    <subcellularLocation>
        <location evidence="1">Nucleus</location>
    </subcellularLocation>
</comment>
<sequence length="542" mass="59098">MTLGPQCWRCRKRRLRCDSSRPSCLKCTSAGTACPGYGEKRPIAWRDPFVLTARGVVRIREKASGGPGSASVMGIVCRAPRSVGSELELRITVDAIAYYNIHVAPDLVPYATRRSPYQISPSEVGELAEYLRKVYISIAALHKYVSGEPAAIAQFASDSRSLAVRGRARSSCADISELMAAGDFKSVHFAAQVAALRALNEELQKHHTRDDGDLEPGTLLGIMLVLSSQIQYSAYAPWQAHIHGAWCLITAQGGVETLARKNQDHCRVLQQVAVVDIFGMSTHHLTASSAETIIARHASYALIFDKATADVLNPWTLMPNDLAKILDRINVLRAQDFLAPSVTARVEGLTAVLRTLDEVSPESWAAEVAMNATFWLTPGKLSDDAESKAAWRALMEAFLHAAVLYAINSLAGMGSSNRLDPDLIGREITAYETLMSAIRFLFRQRADRERSMRSNPSDSATSAGLLHKFVIWPMVVGGIQAALIHRDEAATKYLCSGMQSIGEELGTVSMIDGARLVHTLWSSGQGPASWDDIFDGAPLFLM</sequence>
<dbReference type="Pfam" id="PF00172">
    <property type="entry name" value="Zn_clus"/>
    <property type="match status" value="1"/>
</dbReference>
<dbReference type="InterPro" id="IPR021858">
    <property type="entry name" value="Fun_TF"/>
</dbReference>
<dbReference type="GO" id="GO:0045944">
    <property type="term" value="P:positive regulation of transcription by RNA polymerase II"/>
    <property type="evidence" value="ECO:0007669"/>
    <property type="project" value="TreeGrafter"/>
</dbReference>
<dbReference type="Pfam" id="PF11951">
    <property type="entry name" value="Fungal_trans_2"/>
    <property type="match status" value="1"/>
</dbReference>
<comment type="caution">
    <text evidence="4">The sequence shown here is derived from an EMBL/GenBank/DDBJ whole genome shotgun (WGS) entry which is preliminary data.</text>
</comment>
<evidence type="ECO:0000256" key="2">
    <source>
        <dbReference type="ARBA" id="ARBA00023242"/>
    </source>
</evidence>
<dbReference type="SUPFAM" id="SSF57701">
    <property type="entry name" value="Zn2/Cys6 DNA-binding domain"/>
    <property type="match status" value="1"/>
</dbReference>
<dbReference type="GO" id="GO:0005634">
    <property type="term" value="C:nucleus"/>
    <property type="evidence" value="ECO:0007669"/>
    <property type="project" value="UniProtKB-SubCell"/>
</dbReference>
<reference evidence="4" key="1">
    <citation type="journal article" date="2020" name="Phytopathology">
        <title>Genome Sequence Resources of Colletotrichum truncatum, C. plurivorum, C. musicola, and C. sojae: Four Species Pathogenic to Soybean (Glycine max).</title>
        <authorList>
            <person name="Rogerio F."/>
            <person name="Boufleur T.R."/>
            <person name="Ciampi-Guillardi M."/>
            <person name="Sukno S.A."/>
            <person name="Thon M.R."/>
            <person name="Massola Junior N.S."/>
            <person name="Baroncelli R."/>
        </authorList>
    </citation>
    <scope>NUCLEOTIDE SEQUENCE</scope>
    <source>
        <strain evidence="4">LFN0074</strain>
    </source>
</reference>
<proteinExistence type="predicted"/>
<name>A0A8H6NMB2_9PEZI</name>
<dbReference type="PANTHER" id="PTHR37534:SF51">
    <property type="entry name" value="ACRIFLAVINE SENSITIVITY CONTROL PROTEIN ACR-2"/>
    <property type="match status" value="1"/>
</dbReference>
<keyword evidence="5" id="KW-1185">Reference proteome</keyword>
<dbReference type="SMART" id="SM00066">
    <property type="entry name" value="GAL4"/>
    <property type="match status" value="1"/>
</dbReference>
<dbReference type="GO" id="GO:0000981">
    <property type="term" value="F:DNA-binding transcription factor activity, RNA polymerase II-specific"/>
    <property type="evidence" value="ECO:0007669"/>
    <property type="project" value="InterPro"/>
</dbReference>
<organism evidence="4 5">
    <name type="scientific">Colletotrichum musicola</name>
    <dbReference type="NCBI Taxonomy" id="2175873"/>
    <lineage>
        <taxon>Eukaryota</taxon>
        <taxon>Fungi</taxon>
        <taxon>Dikarya</taxon>
        <taxon>Ascomycota</taxon>
        <taxon>Pezizomycotina</taxon>
        <taxon>Sordariomycetes</taxon>
        <taxon>Hypocreomycetidae</taxon>
        <taxon>Glomerellales</taxon>
        <taxon>Glomerellaceae</taxon>
        <taxon>Colletotrichum</taxon>
        <taxon>Colletotrichum orchidearum species complex</taxon>
    </lineage>
</organism>
<keyword evidence="2" id="KW-0539">Nucleus</keyword>
<evidence type="ECO:0000313" key="4">
    <source>
        <dbReference type="EMBL" id="KAF6838684.1"/>
    </source>
</evidence>
<evidence type="ECO:0000256" key="1">
    <source>
        <dbReference type="ARBA" id="ARBA00004123"/>
    </source>
</evidence>
<dbReference type="InterPro" id="IPR036864">
    <property type="entry name" value="Zn2-C6_fun-type_DNA-bd_sf"/>
</dbReference>
<gene>
    <name evidence="4" type="ORF">CMUS01_04535</name>
</gene>
<dbReference type="Gene3D" id="4.10.240.10">
    <property type="entry name" value="Zn(2)-C6 fungal-type DNA-binding domain"/>
    <property type="match status" value="1"/>
</dbReference>
<protein>
    <submittedName>
        <fullName evidence="4">C6 zinc finger domain protein</fullName>
    </submittedName>
</protein>
<dbReference type="OrthoDB" id="5386330at2759"/>
<evidence type="ECO:0000313" key="5">
    <source>
        <dbReference type="Proteomes" id="UP000639643"/>
    </source>
</evidence>
<dbReference type="InterPro" id="IPR001138">
    <property type="entry name" value="Zn2Cys6_DnaBD"/>
</dbReference>
<evidence type="ECO:0000259" key="3">
    <source>
        <dbReference type="PROSITE" id="PS50048"/>
    </source>
</evidence>
<dbReference type="PROSITE" id="PS50048">
    <property type="entry name" value="ZN2_CY6_FUNGAL_2"/>
    <property type="match status" value="1"/>
</dbReference>
<dbReference type="Proteomes" id="UP000639643">
    <property type="component" value="Unassembled WGS sequence"/>
</dbReference>
<accession>A0A8H6NMB2</accession>
<dbReference type="GO" id="GO:0000976">
    <property type="term" value="F:transcription cis-regulatory region binding"/>
    <property type="evidence" value="ECO:0007669"/>
    <property type="project" value="TreeGrafter"/>
</dbReference>
<dbReference type="CDD" id="cd00067">
    <property type="entry name" value="GAL4"/>
    <property type="match status" value="1"/>
</dbReference>
<feature type="domain" description="Zn(2)-C6 fungal-type" evidence="3">
    <location>
        <begin position="6"/>
        <end position="34"/>
    </location>
</feature>
<dbReference type="PANTHER" id="PTHR37534">
    <property type="entry name" value="TRANSCRIPTIONAL ACTIVATOR PROTEIN UGA3"/>
    <property type="match status" value="1"/>
</dbReference>
<dbReference type="GO" id="GO:0008270">
    <property type="term" value="F:zinc ion binding"/>
    <property type="evidence" value="ECO:0007669"/>
    <property type="project" value="InterPro"/>
</dbReference>
<dbReference type="EMBL" id="WIGM01000124">
    <property type="protein sequence ID" value="KAF6838684.1"/>
    <property type="molecule type" value="Genomic_DNA"/>
</dbReference>
<dbReference type="AlphaFoldDB" id="A0A8H6NMB2"/>